<evidence type="ECO:0000313" key="3">
    <source>
        <dbReference type="Proteomes" id="UP001152888"/>
    </source>
</evidence>
<dbReference type="InterPro" id="IPR057251">
    <property type="entry name" value="FP_C"/>
</dbReference>
<protein>
    <recommendedName>
        <fullName evidence="1">FP protein C-terminal domain-containing protein</fullName>
    </recommendedName>
</protein>
<feature type="domain" description="FP protein C-terminal" evidence="1">
    <location>
        <begin position="17"/>
        <end position="69"/>
    </location>
</feature>
<dbReference type="OrthoDB" id="6715063at2759"/>
<accession>A0A9P0PK50</accession>
<proteinExistence type="predicted"/>
<name>A0A9P0PK50_ACAOB</name>
<evidence type="ECO:0000259" key="1">
    <source>
        <dbReference type="Pfam" id="PF25298"/>
    </source>
</evidence>
<comment type="caution">
    <text evidence="2">The sequence shown here is derived from an EMBL/GenBank/DDBJ whole genome shotgun (WGS) entry which is preliminary data.</text>
</comment>
<evidence type="ECO:0000313" key="2">
    <source>
        <dbReference type="EMBL" id="CAH1989211.1"/>
    </source>
</evidence>
<sequence>MCIQGVSDEFYVNEHLTMQNKLIYKEARRLAKLKQYKYVWTKNGEIFARKEDTSGVIIVKDTEGLKNIK</sequence>
<dbReference type="EMBL" id="CAKOFQ010007058">
    <property type="protein sequence ID" value="CAH1989211.1"/>
    <property type="molecule type" value="Genomic_DNA"/>
</dbReference>
<dbReference type="Pfam" id="PF25298">
    <property type="entry name" value="Baculo_FP_2nd"/>
    <property type="match status" value="1"/>
</dbReference>
<gene>
    <name evidence="2" type="ORF">ACAOBT_LOCUS18896</name>
</gene>
<keyword evidence="3" id="KW-1185">Reference proteome</keyword>
<organism evidence="2 3">
    <name type="scientific">Acanthoscelides obtectus</name>
    <name type="common">Bean weevil</name>
    <name type="synonym">Bruchus obtectus</name>
    <dbReference type="NCBI Taxonomy" id="200917"/>
    <lineage>
        <taxon>Eukaryota</taxon>
        <taxon>Metazoa</taxon>
        <taxon>Ecdysozoa</taxon>
        <taxon>Arthropoda</taxon>
        <taxon>Hexapoda</taxon>
        <taxon>Insecta</taxon>
        <taxon>Pterygota</taxon>
        <taxon>Neoptera</taxon>
        <taxon>Endopterygota</taxon>
        <taxon>Coleoptera</taxon>
        <taxon>Polyphaga</taxon>
        <taxon>Cucujiformia</taxon>
        <taxon>Chrysomeloidea</taxon>
        <taxon>Chrysomelidae</taxon>
        <taxon>Bruchinae</taxon>
        <taxon>Bruchini</taxon>
        <taxon>Acanthoscelides</taxon>
    </lineage>
</organism>
<dbReference type="AlphaFoldDB" id="A0A9P0PK50"/>
<dbReference type="Proteomes" id="UP001152888">
    <property type="component" value="Unassembled WGS sequence"/>
</dbReference>
<reference evidence="2" key="1">
    <citation type="submission" date="2022-03" db="EMBL/GenBank/DDBJ databases">
        <authorList>
            <person name="Sayadi A."/>
        </authorList>
    </citation>
    <scope>NUCLEOTIDE SEQUENCE</scope>
</reference>